<dbReference type="CDD" id="cd06261">
    <property type="entry name" value="TM_PBP2"/>
    <property type="match status" value="1"/>
</dbReference>
<evidence type="ECO:0000256" key="1">
    <source>
        <dbReference type="ARBA" id="ARBA00004651"/>
    </source>
</evidence>
<name>A0A5Q0BJK8_9GAMM</name>
<dbReference type="GO" id="GO:0005315">
    <property type="term" value="F:phosphate transmembrane transporter activity"/>
    <property type="evidence" value="ECO:0007669"/>
    <property type="project" value="InterPro"/>
</dbReference>
<dbReference type="PANTHER" id="PTHR42727">
    <property type="entry name" value="PHOSPHATE TRANSPORT SYSTEM PERMEASE PROTEIN"/>
    <property type="match status" value="1"/>
</dbReference>
<feature type="transmembrane region" description="Helical" evidence="5">
    <location>
        <begin position="126"/>
        <end position="147"/>
    </location>
</feature>
<dbReference type="NCBIfam" id="TIGR02138">
    <property type="entry name" value="phosphate_pstC"/>
    <property type="match status" value="1"/>
</dbReference>
<dbReference type="EMBL" id="CP044205">
    <property type="protein sequence ID" value="QFY43739.1"/>
    <property type="molecule type" value="Genomic_DNA"/>
</dbReference>
<dbReference type="InterPro" id="IPR000515">
    <property type="entry name" value="MetI-like"/>
</dbReference>
<comment type="similarity">
    <text evidence="6">Belongs to the binding-protein-dependent transport system permease family. CysTW subfamily.</text>
</comment>
<dbReference type="GO" id="GO:0006817">
    <property type="term" value="P:phosphate ion transport"/>
    <property type="evidence" value="ECO:0007669"/>
    <property type="project" value="UniProtKB-KW"/>
</dbReference>
<keyword evidence="4 5" id="KW-0472">Membrane</keyword>
<feature type="transmembrane region" description="Helical" evidence="5">
    <location>
        <begin position="227"/>
        <end position="256"/>
    </location>
</feature>
<evidence type="ECO:0000256" key="6">
    <source>
        <dbReference type="RuleBase" id="RU363054"/>
    </source>
</evidence>
<keyword evidence="3 5" id="KW-1133">Transmembrane helix</keyword>
<dbReference type="InterPro" id="IPR011864">
    <property type="entry name" value="Phosphate_PstC"/>
</dbReference>
<evidence type="ECO:0000313" key="8">
    <source>
        <dbReference type="EMBL" id="QFY43739.1"/>
    </source>
</evidence>
<protein>
    <recommendedName>
        <fullName evidence="6">Phosphate transport system permease protein</fullName>
    </recommendedName>
</protein>
<feature type="transmembrane region" description="Helical" evidence="5">
    <location>
        <begin position="356"/>
        <end position="377"/>
    </location>
</feature>
<dbReference type="GO" id="GO:0005886">
    <property type="term" value="C:plasma membrane"/>
    <property type="evidence" value="ECO:0007669"/>
    <property type="project" value="UniProtKB-SubCell"/>
</dbReference>
<feature type="transmembrane region" description="Helical" evidence="5">
    <location>
        <begin position="424"/>
        <end position="448"/>
    </location>
</feature>
<sequence length="456" mass="48034">MQKTTLLFVLLALCVLAFHWGKARSLKLSEGLPGVLHSLPDYYGYMVAVWAVIASGSVVLLWLIFEGPVLDWLVISTLPTDAQGLSGDRQALLNEIHNAASGHASANEVIQAAANYTIRLSDKSNILLGITAVSAATLGAVFSRHSISKEQRARNVVEAMMMVVLVASSLVAIFTTLGIILSVLLESVRFFGHISLWSFLTGLEWSPQIAMRADQVGSSGAFGAVPLFTGTLLISTISLIIAVPIGLLSAIFLAEYANAGQRAILKPLLEILAGIPSVVYGFFAALTVAPFIRGVGADFGVSVSSESALAAGLVMGIMIIPFVSSLSDDFINAVPQSLRDGAYALGATQSETIKQVILPAALPGIVGGILLAASRAIGETMIVVMAAGLSANLTANPLEAVTTVTTQIVTLLVGDQEFDSPKTLAAFALGLVLFLVTLALNVFALHIVRKYREQYE</sequence>
<dbReference type="PANTHER" id="PTHR42727:SF1">
    <property type="entry name" value="PHOSPHATE TRANSPORT SYSTEM PERMEASE"/>
    <property type="match status" value="1"/>
</dbReference>
<feature type="transmembrane region" description="Helical" evidence="5">
    <location>
        <begin position="268"/>
        <end position="292"/>
    </location>
</feature>
<evidence type="ECO:0000259" key="7">
    <source>
        <dbReference type="PROSITE" id="PS50928"/>
    </source>
</evidence>
<dbReference type="Pfam" id="PF12501">
    <property type="entry name" value="DUF3708"/>
    <property type="match status" value="1"/>
</dbReference>
<dbReference type="InParanoid" id="A0A5Q0BJK8"/>
<dbReference type="RefSeq" id="WP_153249719.1">
    <property type="nucleotide sequence ID" value="NZ_CP044205.1"/>
</dbReference>
<feature type="transmembrane region" description="Helical" evidence="5">
    <location>
        <begin position="307"/>
        <end position="326"/>
    </location>
</feature>
<feature type="transmembrane region" description="Helical" evidence="5">
    <location>
        <begin position="42"/>
        <end position="65"/>
    </location>
</feature>
<keyword evidence="9" id="KW-1185">Reference proteome</keyword>
<dbReference type="KEGG" id="mmob:F6R98_14810"/>
<evidence type="ECO:0000256" key="4">
    <source>
        <dbReference type="ARBA" id="ARBA00023136"/>
    </source>
</evidence>
<keyword evidence="5" id="KW-0813">Transport</keyword>
<evidence type="ECO:0000313" key="9">
    <source>
        <dbReference type="Proteomes" id="UP000325755"/>
    </source>
</evidence>
<dbReference type="AlphaFoldDB" id="A0A5Q0BJK8"/>
<keyword evidence="6" id="KW-0592">Phosphate transport</keyword>
<evidence type="ECO:0000256" key="5">
    <source>
        <dbReference type="RuleBase" id="RU363032"/>
    </source>
</evidence>
<accession>A0A5Q0BJK8</accession>
<dbReference type="Proteomes" id="UP000325755">
    <property type="component" value="Chromosome"/>
</dbReference>
<dbReference type="InterPro" id="IPR035906">
    <property type="entry name" value="MetI-like_sf"/>
</dbReference>
<evidence type="ECO:0000256" key="2">
    <source>
        <dbReference type="ARBA" id="ARBA00022692"/>
    </source>
</evidence>
<dbReference type="Pfam" id="PF00528">
    <property type="entry name" value="BPD_transp_1"/>
    <property type="match status" value="1"/>
</dbReference>
<dbReference type="SUPFAM" id="SSF161098">
    <property type="entry name" value="MetI-like"/>
    <property type="match status" value="1"/>
</dbReference>
<proteinExistence type="inferred from homology"/>
<keyword evidence="2 5" id="KW-0812">Transmembrane</keyword>
<dbReference type="OrthoDB" id="9785113at2"/>
<keyword evidence="6" id="KW-0997">Cell inner membrane</keyword>
<feature type="transmembrane region" description="Helical" evidence="5">
    <location>
        <begin position="159"/>
        <end position="183"/>
    </location>
</feature>
<reference evidence="8 9" key="1">
    <citation type="submission" date="2019-09" db="EMBL/GenBank/DDBJ databases">
        <title>Ecophysiology of the spiral-shaped methanotroph Methylospira mobilis as revealed by the complete genome sequence.</title>
        <authorList>
            <person name="Oshkin I.Y."/>
            <person name="Dedysh S.N."/>
            <person name="Miroshnikov K."/>
            <person name="Danilova O.V."/>
            <person name="Hakobyan A."/>
            <person name="Liesack W."/>
        </authorList>
    </citation>
    <scope>NUCLEOTIDE SEQUENCE [LARGE SCALE GENOMIC DNA]</scope>
    <source>
        <strain evidence="8 9">Shm1</strain>
    </source>
</reference>
<dbReference type="PROSITE" id="PS50928">
    <property type="entry name" value="ABC_TM1"/>
    <property type="match status" value="1"/>
</dbReference>
<dbReference type="Gene3D" id="1.10.3720.10">
    <property type="entry name" value="MetI-like"/>
    <property type="match status" value="1"/>
</dbReference>
<dbReference type="InterPro" id="IPR022182">
    <property type="entry name" value="PstC_N"/>
</dbReference>
<comment type="subcellular location">
    <subcellularLocation>
        <location evidence="6">Cell inner membrane</location>
        <topology evidence="6">Multi-pass membrane protein</topology>
    </subcellularLocation>
    <subcellularLocation>
        <location evidence="1 5">Cell membrane</location>
        <topology evidence="1 5">Multi-pass membrane protein</topology>
    </subcellularLocation>
</comment>
<gene>
    <name evidence="8" type="primary">pstC</name>
    <name evidence="8" type="ORF">F6R98_14810</name>
</gene>
<comment type="function">
    <text evidence="6">Part of the binding-protein-dependent transport system for phosphate; probably responsible for the translocation of the substrate across the membrane.</text>
</comment>
<evidence type="ECO:0000256" key="3">
    <source>
        <dbReference type="ARBA" id="ARBA00022989"/>
    </source>
</evidence>
<keyword evidence="6" id="KW-1003">Cell membrane</keyword>
<feature type="domain" description="ABC transmembrane type-1" evidence="7">
    <location>
        <begin position="228"/>
        <end position="444"/>
    </location>
</feature>
<organism evidence="8 9">
    <name type="scientific">Candidatus Methylospira mobilis</name>
    <dbReference type="NCBI Taxonomy" id="1808979"/>
    <lineage>
        <taxon>Bacteria</taxon>
        <taxon>Pseudomonadati</taxon>
        <taxon>Pseudomonadota</taxon>
        <taxon>Gammaproteobacteria</taxon>
        <taxon>Methylococcales</taxon>
        <taxon>Methylococcaceae</taxon>
        <taxon>Candidatus Methylospira</taxon>
    </lineage>
</organism>